<keyword evidence="3" id="KW-1185">Reference proteome</keyword>
<gene>
    <name evidence="2" type="ORF">ANN_24446</name>
</gene>
<evidence type="ECO:0000313" key="2">
    <source>
        <dbReference type="EMBL" id="KAJ4428409.1"/>
    </source>
</evidence>
<evidence type="ECO:0000313" key="3">
    <source>
        <dbReference type="Proteomes" id="UP001148838"/>
    </source>
</evidence>
<organism evidence="2 3">
    <name type="scientific">Periplaneta americana</name>
    <name type="common">American cockroach</name>
    <name type="synonym">Blatta americana</name>
    <dbReference type="NCBI Taxonomy" id="6978"/>
    <lineage>
        <taxon>Eukaryota</taxon>
        <taxon>Metazoa</taxon>
        <taxon>Ecdysozoa</taxon>
        <taxon>Arthropoda</taxon>
        <taxon>Hexapoda</taxon>
        <taxon>Insecta</taxon>
        <taxon>Pterygota</taxon>
        <taxon>Neoptera</taxon>
        <taxon>Polyneoptera</taxon>
        <taxon>Dictyoptera</taxon>
        <taxon>Blattodea</taxon>
        <taxon>Blattoidea</taxon>
        <taxon>Blattidae</taxon>
        <taxon>Blattinae</taxon>
        <taxon>Periplaneta</taxon>
    </lineage>
</organism>
<sequence>MAGLGEGGNEPSGSLKAIFKGFGTRLVRNRFGLRLFMSVPVDSKMSLNCQTVWVFQDLGVLETHGKNSKEHCKDHDKDKNQDHDNTSILQEIKHHNKDYDKYHDMDNDKNYKDQSHEKDY</sequence>
<dbReference type="EMBL" id="JAJSOF020000037">
    <property type="protein sequence ID" value="KAJ4428409.1"/>
    <property type="molecule type" value="Genomic_DNA"/>
</dbReference>
<evidence type="ECO:0000256" key="1">
    <source>
        <dbReference type="SAM" id="MobiDB-lite"/>
    </source>
</evidence>
<dbReference type="Proteomes" id="UP001148838">
    <property type="component" value="Unassembled WGS sequence"/>
</dbReference>
<reference evidence="2 3" key="1">
    <citation type="journal article" date="2022" name="Allergy">
        <title>Genome assembly and annotation of Periplaneta americana reveal a comprehensive cockroach allergen profile.</title>
        <authorList>
            <person name="Wang L."/>
            <person name="Xiong Q."/>
            <person name="Saelim N."/>
            <person name="Wang L."/>
            <person name="Nong W."/>
            <person name="Wan A.T."/>
            <person name="Shi M."/>
            <person name="Liu X."/>
            <person name="Cao Q."/>
            <person name="Hui J.H.L."/>
            <person name="Sookrung N."/>
            <person name="Leung T.F."/>
            <person name="Tungtrongchitr A."/>
            <person name="Tsui S.K.W."/>
        </authorList>
    </citation>
    <scope>NUCLEOTIDE SEQUENCE [LARGE SCALE GENOMIC DNA]</scope>
    <source>
        <strain evidence="2">PWHHKU_190912</strain>
    </source>
</reference>
<proteinExistence type="predicted"/>
<comment type="caution">
    <text evidence="2">The sequence shown here is derived from an EMBL/GenBank/DDBJ whole genome shotgun (WGS) entry which is preliminary data.</text>
</comment>
<accession>A0ABQ8S323</accession>
<protein>
    <submittedName>
        <fullName evidence="2">Uncharacterized protein</fullName>
    </submittedName>
</protein>
<name>A0ABQ8S323_PERAM</name>
<feature type="region of interest" description="Disordered" evidence="1">
    <location>
        <begin position="66"/>
        <end position="120"/>
    </location>
</feature>